<feature type="compositionally biased region" description="Low complexity" evidence="2">
    <location>
        <begin position="903"/>
        <end position="914"/>
    </location>
</feature>
<feature type="compositionally biased region" description="Polar residues" evidence="2">
    <location>
        <begin position="630"/>
        <end position="646"/>
    </location>
</feature>
<feature type="domain" description="HMG box" evidence="3">
    <location>
        <begin position="119"/>
        <end position="188"/>
    </location>
</feature>
<feature type="region of interest" description="Disordered" evidence="2">
    <location>
        <begin position="539"/>
        <end position="570"/>
    </location>
</feature>
<evidence type="ECO:0000313" key="4">
    <source>
        <dbReference type="EMBL" id="TRM68152.1"/>
    </source>
</evidence>
<feature type="compositionally biased region" description="Low complexity" evidence="2">
    <location>
        <begin position="232"/>
        <end position="254"/>
    </location>
</feature>
<dbReference type="OrthoDB" id="6247875at2759"/>
<evidence type="ECO:0000313" key="5">
    <source>
        <dbReference type="Proteomes" id="UP000320762"/>
    </source>
</evidence>
<feature type="compositionally biased region" description="Polar residues" evidence="2">
    <location>
        <begin position="735"/>
        <end position="754"/>
    </location>
</feature>
<dbReference type="SUPFAM" id="SSF47095">
    <property type="entry name" value="HMG-box"/>
    <property type="match status" value="1"/>
</dbReference>
<gene>
    <name evidence="4" type="ORF">BD626DRAFT_565011</name>
</gene>
<feature type="compositionally biased region" description="Gly residues" evidence="2">
    <location>
        <begin position="1009"/>
        <end position="1021"/>
    </location>
</feature>
<feature type="region of interest" description="Disordered" evidence="2">
    <location>
        <begin position="895"/>
        <end position="914"/>
    </location>
</feature>
<feature type="region of interest" description="Disordered" evidence="2">
    <location>
        <begin position="194"/>
        <end position="256"/>
    </location>
</feature>
<feature type="compositionally biased region" description="Polar residues" evidence="2">
    <location>
        <begin position="317"/>
        <end position="329"/>
    </location>
</feature>
<dbReference type="Proteomes" id="UP000320762">
    <property type="component" value="Unassembled WGS sequence"/>
</dbReference>
<feature type="region of interest" description="Disordered" evidence="2">
    <location>
        <begin position="926"/>
        <end position="981"/>
    </location>
</feature>
<dbReference type="SMART" id="SM00398">
    <property type="entry name" value="HMG"/>
    <property type="match status" value="1"/>
</dbReference>
<dbReference type="EMBL" id="VDMD01000002">
    <property type="protein sequence ID" value="TRM68152.1"/>
    <property type="molecule type" value="Genomic_DNA"/>
</dbReference>
<dbReference type="InterPro" id="IPR009071">
    <property type="entry name" value="HMG_box_dom"/>
</dbReference>
<proteinExistence type="predicted"/>
<feature type="compositionally biased region" description="Low complexity" evidence="2">
    <location>
        <begin position="928"/>
        <end position="957"/>
    </location>
</feature>
<evidence type="ECO:0000256" key="2">
    <source>
        <dbReference type="SAM" id="MobiDB-lite"/>
    </source>
</evidence>
<evidence type="ECO:0000256" key="1">
    <source>
        <dbReference type="PROSITE-ProRule" id="PRU00267"/>
    </source>
</evidence>
<name>A0A550CTP1_9AGAR</name>
<comment type="caution">
    <text evidence="4">The sequence shown here is derived from an EMBL/GenBank/DDBJ whole genome shotgun (WGS) entry which is preliminary data.</text>
</comment>
<accession>A0A550CTP1</accession>
<dbReference type="AlphaFoldDB" id="A0A550CTP1"/>
<dbReference type="Pfam" id="PF00505">
    <property type="entry name" value="HMG_box"/>
    <property type="match status" value="1"/>
</dbReference>
<keyword evidence="1" id="KW-0539">Nucleus</keyword>
<dbReference type="GO" id="GO:0003677">
    <property type="term" value="F:DNA binding"/>
    <property type="evidence" value="ECO:0007669"/>
    <property type="project" value="UniProtKB-UniRule"/>
</dbReference>
<dbReference type="GO" id="GO:0005634">
    <property type="term" value="C:nucleus"/>
    <property type="evidence" value="ECO:0007669"/>
    <property type="project" value="UniProtKB-UniRule"/>
</dbReference>
<organism evidence="4 5">
    <name type="scientific">Schizophyllum amplum</name>
    <dbReference type="NCBI Taxonomy" id="97359"/>
    <lineage>
        <taxon>Eukaryota</taxon>
        <taxon>Fungi</taxon>
        <taxon>Dikarya</taxon>
        <taxon>Basidiomycota</taxon>
        <taxon>Agaricomycotina</taxon>
        <taxon>Agaricomycetes</taxon>
        <taxon>Agaricomycetidae</taxon>
        <taxon>Agaricales</taxon>
        <taxon>Schizophyllaceae</taxon>
        <taxon>Schizophyllum</taxon>
    </lineage>
</organism>
<dbReference type="InterPro" id="IPR036910">
    <property type="entry name" value="HMG_box_dom_sf"/>
</dbReference>
<feature type="compositionally biased region" description="Polar residues" evidence="2">
    <location>
        <begin position="419"/>
        <end position="433"/>
    </location>
</feature>
<feature type="compositionally biased region" description="Acidic residues" evidence="2">
    <location>
        <begin position="29"/>
        <end position="41"/>
    </location>
</feature>
<feature type="region of interest" description="Disordered" evidence="2">
    <location>
        <begin position="1"/>
        <end position="79"/>
    </location>
</feature>
<keyword evidence="5" id="KW-1185">Reference proteome</keyword>
<feature type="region of interest" description="Disordered" evidence="2">
    <location>
        <begin position="269"/>
        <end position="433"/>
    </location>
</feature>
<feature type="DNA-binding region" description="HMG box" evidence="1">
    <location>
        <begin position="119"/>
        <end position="188"/>
    </location>
</feature>
<feature type="region of interest" description="Disordered" evidence="2">
    <location>
        <begin position="996"/>
        <end position="1056"/>
    </location>
</feature>
<keyword evidence="1" id="KW-0238">DNA-binding</keyword>
<protein>
    <recommendedName>
        <fullName evidence="3">HMG box domain-containing protein</fullName>
    </recommendedName>
</protein>
<feature type="compositionally biased region" description="Polar residues" evidence="2">
    <location>
        <begin position="958"/>
        <end position="967"/>
    </location>
</feature>
<feature type="compositionally biased region" description="Low complexity" evidence="2">
    <location>
        <begin position="723"/>
        <end position="734"/>
    </location>
</feature>
<feature type="region of interest" description="Disordered" evidence="2">
    <location>
        <begin position="723"/>
        <end position="754"/>
    </location>
</feature>
<feature type="compositionally biased region" description="Polar residues" evidence="2">
    <location>
        <begin position="48"/>
        <end position="60"/>
    </location>
</feature>
<evidence type="ECO:0000259" key="3">
    <source>
        <dbReference type="PROSITE" id="PS50118"/>
    </source>
</evidence>
<dbReference type="STRING" id="97359.A0A550CTP1"/>
<dbReference type="CDD" id="cd01389">
    <property type="entry name" value="HMG-box_ROX1-like"/>
    <property type="match status" value="1"/>
</dbReference>
<dbReference type="Gene3D" id="1.10.30.10">
    <property type="entry name" value="High mobility group box domain"/>
    <property type="match status" value="1"/>
</dbReference>
<feature type="region of interest" description="Disordered" evidence="2">
    <location>
        <begin position="614"/>
        <end position="650"/>
    </location>
</feature>
<reference evidence="4 5" key="1">
    <citation type="journal article" date="2019" name="New Phytol.">
        <title>Comparative genomics reveals unique wood-decay strategies and fruiting body development in the Schizophyllaceae.</title>
        <authorList>
            <person name="Almasi E."/>
            <person name="Sahu N."/>
            <person name="Krizsan K."/>
            <person name="Balint B."/>
            <person name="Kovacs G.M."/>
            <person name="Kiss B."/>
            <person name="Cseklye J."/>
            <person name="Drula E."/>
            <person name="Henrissat B."/>
            <person name="Nagy I."/>
            <person name="Chovatia M."/>
            <person name="Adam C."/>
            <person name="LaButti K."/>
            <person name="Lipzen A."/>
            <person name="Riley R."/>
            <person name="Grigoriev I.V."/>
            <person name="Nagy L.G."/>
        </authorList>
    </citation>
    <scope>NUCLEOTIDE SEQUENCE [LARGE SCALE GENOMIC DNA]</scope>
    <source>
        <strain evidence="4 5">NL-1724</strain>
    </source>
</reference>
<feature type="compositionally biased region" description="Low complexity" evidence="2">
    <location>
        <begin position="546"/>
        <end position="565"/>
    </location>
</feature>
<sequence length="1056" mass="113734">MSEDRVGPTDESQDAAGAPYNVQVPYKEYEEEGAADEDDDGPPPLVEPTSSMTFTFNTDMTPYEGGLQQTPRFPHPSPVVSGASLAQFSTHEVTPLYTDDAFVGGGRTNRRRAQDPDYIPRAPNAFILFRASFVRTYTLEGGAGGKKDRLGKLVGEAWRALPAHERAEWEAKAILAQEEHRRRYPDWRFKPQQIAAGLGQPSGPRPRKGRIKDGGGGNYDKGEGSSKGKQASALSETTDTEDTASSSASVAEVSGPQIVLDQIDTGSPSVEHISITGSSPISARDEEAPGRSRLSTQIPSLLSPPQEETGGRLRSRSLATKTRSQSTASRRGRGRSVELGGPSRPAARLPESPRREKRSAMVAELLAPGQHSGGRGRNTDVSPPRKKQDKGKGREQSTSGGIFRHVPATPVEQHEHLQSDSAQGPPSTPESAFSSPILAEAKATTGPSQAFGAAPQGSLNIRFYHDPRSVANRQAKPQKGPSEMPPTRAGALQHFGAPSQISGRDHGRVGADLAYAKSPDASPYFAPADMQRLPAPPVAPHTPVMSPATTAASPFTSPATSLASPHARPAAGFERHGMGIVPLTEMFKRSSSAPPMDKGPSPSIVQIPDFIARREEEEESDDAGGSSGSTTPQNVVRPTPPGSSGISVPFGVGKVGQPGVGWSISGSMFTAATSEASSLGTRPTHGRRDTISLPIQRASPVEHQQYTYTPSVEPALLQHPQPTITSQTSSFTSTYQDLPQTAQTSNESQVDVPSQQNWAPLTTEGMGYECSDWQARPLYLRRRRPQLTLAQPYHHTEDTSGIQWTRETGRQGVLAAIEAPQIHNKWSSGYDEAAFAETADWTTQASPELPLMSLPVPHQHANEQQQQQPVEFPATYGTSSEWSYADWTPQEPAPPAYSPAMYTPQQTTWPQQSSWNQQPVYYPQHYLHPSPYTQSQQSPYSQPQSSQYSPYAQAQHSPYTHSQQSPYAQPGHLSIHPEHSPYAQPQHLSAQISPLASPAMKGFSPPEQTGGGPWPGTGGDLSGPVTGVHGAMAEPAQQWASYRTSGWGDPPAEERR</sequence>
<dbReference type="PROSITE" id="PS50118">
    <property type="entry name" value="HMG_BOX_2"/>
    <property type="match status" value="1"/>
</dbReference>